<organism evidence="3 4">
    <name type="scientific">Asaia bogorensis NBRC 16594</name>
    <dbReference type="NCBI Taxonomy" id="1231624"/>
    <lineage>
        <taxon>Bacteria</taxon>
        <taxon>Pseudomonadati</taxon>
        <taxon>Pseudomonadota</taxon>
        <taxon>Alphaproteobacteria</taxon>
        <taxon>Acetobacterales</taxon>
        <taxon>Acetobacteraceae</taxon>
        <taxon>Asaia</taxon>
    </lineage>
</organism>
<feature type="region of interest" description="Disordered" evidence="2">
    <location>
        <begin position="172"/>
        <end position="207"/>
    </location>
</feature>
<gene>
    <name evidence="3" type="ORF">ABO01nite_28320</name>
</gene>
<protein>
    <submittedName>
        <fullName evidence="3">Uncharacterized protein</fullName>
    </submittedName>
</protein>
<evidence type="ECO:0000313" key="3">
    <source>
        <dbReference type="EMBL" id="GEL54825.1"/>
    </source>
</evidence>
<evidence type="ECO:0000313" key="4">
    <source>
        <dbReference type="Proteomes" id="UP000321287"/>
    </source>
</evidence>
<evidence type="ECO:0000256" key="1">
    <source>
        <dbReference type="SAM" id="Coils"/>
    </source>
</evidence>
<dbReference type="EMBL" id="BJVS01000010">
    <property type="protein sequence ID" value="GEL54825.1"/>
    <property type="molecule type" value="Genomic_DNA"/>
</dbReference>
<keyword evidence="1" id="KW-0175">Coiled coil</keyword>
<name>A0AAN4R4X3_9PROT</name>
<sequence length="345" mass="38603">MSAAVADISGMLDLVGHGQKHSRLFHFLKEHHDAIIAKQEACGDTMDWRALCPWFAENGLTNIQGEVPSVGCARLTWYRVRRAIAALRARHAQAVEQAEAEKLRRKAERAAAAKAAQVMVREPLPSPVTHYRTAEEIRLTRTETLSPSAIESSRRSTHPEYAPKILAACAPPTYPTPAEPAAPRIDDVTSVSPDAVSDAPDRPDWLDPTIPGTFLRSDNLPEPGTVWKKSFGGNHVVCALGLFRMTPKELCRRWPAFLGSDNWHDVRKFASGVENGTLRVKEGDLCPATKAPWKQGADIPGYRSKLDFRTELEWEKYVRDEIMGRCKSQQEMTQRELTITLFWGR</sequence>
<accession>A0AAN4R4X3</accession>
<dbReference type="RefSeq" id="WP_146926768.1">
    <property type="nucleotide sequence ID" value="NZ_BAPU01000061.1"/>
</dbReference>
<evidence type="ECO:0000256" key="2">
    <source>
        <dbReference type="SAM" id="MobiDB-lite"/>
    </source>
</evidence>
<feature type="coiled-coil region" evidence="1">
    <location>
        <begin position="84"/>
        <end position="113"/>
    </location>
</feature>
<dbReference type="AlphaFoldDB" id="A0AAN4R4X3"/>
<keyword evidence="4" id="KW-1185">Reference proteome</keyword>
<comment type="caution">
    <text evidence="3">The sequence shown here is derived from an EMBL/GenBank/DDBJ whole genome shotgun (WGS) entry which is preliminary data.</text>
</comment>
<proteinExistence type="predicted"/>
<reference evidence="3 4" key="1">
    <citation type="submission" date="2019-07" db="EMBL/GenBank/DDBJ databases">
        <title>Whole genome shotgun sequence of Asaia bogorensis NBRC 16594.</title>
        <authorList>
            <person name="Hosoyama A."/>
            <person name="Uohara A."/>
            <person name="Ohji S."/>
            <person name="Ichikawa N."/>
        </authorList>
    </citation>
    <scope>NUCLEOTIDE SEQUENCE [LARGE SCALE GENOMIC DNA]</scope>
    <source>
        <strain evidence="3 4">NBRC 16594</strain>
    </source>
</reference>
<dbReference type="Proteomes" id="UP000321287">
    <property type="component" value="Unassembled WGS sequence"/>
</dbReference>